<dbReference type="PROSITE" id="PS00232">
    <property type="entry name" value="CADHERIN_1"/>
    <property type="match status" value="2"/>
</dbReference>
<keyword evidence="5" id="KW-0732">Signal</keyword>
<dbReference type="PRINTS" id="PR00205">
    <property type="entry name" value="CADHERIN"/>
</dbReference>
<feature type="compositionally biased region" description="Polar residues" evidence="13">
    <location>
        <begin position="903"/>
        <end position="915"/>
    </location>
</feature>
<proteinExistence type="predicted"/>
<keyword evidence="7 12" id="KW-0106">Calcium</keyword>
<evidence type="ECO:0000313" key="16">
    <source>
        <dbReference type="EMBL" id="CAF3599862.1"/>
    </source>
</evidence>
<evidence type="ECO:0000256" key="8">
    <source>
        <dbReference type="ARBA" id="ARBA00022889"/>
    </source>
</evidence>
<dbReference type="FunFam" id="2.60.40.60:FF:000020">
    <property type="entry name" value="Dachsous cadherin-related 1b"/>
    <property type="match status" value="1"/>
</dbReference>
<dbReference type="InterPro" id="IPR050971">
    <property type="entry name" value="Cadherin-domain_protein"/>
</dbReference>
<dbReference type="EMBL" id="CAJOAX010000485">
    <property type="protein sequence ID" value="CAF3599862.1"/>
    <property type="molecule type" value="Genomic_DNA"/>
</dbReference>
<dbReference type="GO" id="GO:0005911">
    <property type="term" value="C:cell-cell junction"/>
    <property type="evidence" value="ECO:0007669"/>
    <property type="project" value="TreeGrafter"/>
</dbReference>
<dbReference type="InterPro" id="IPR015919">
    <property type="entry name" value="Cadherin-like_sf"/>
</dbReference>
<keyword evidence="10 14" id="KW-0472">Membrane</keyword>
<dbReference type="CDD" id="cd11304">
    <property type="entry name" value="Cadherin_repeat"/>
    <property type="match status" value="4"/>
</dbReference>
<dbReference type="SUPFAM" id="SSF49313">
    <property type="entry name" value="Cadherin-like"/>
    <property type="match status" value="5"/>
</dbReference>
<feature type="compositionally biased region" description="Low complexity" evidence="13">
    <location>
        <begin position="883"/>
        <end position="895"/>
    </location>
</feature>
<keyword evidence="8" id="KW-0130">Cell adhesion</keyword>
<evidence type="ECO:0000256" key="13">
    <source>
        <dbReference type="SAM" id="MobiDB-lite"/>
    </source>
</evidence>
<gene>
    <name evidence="16" type="ORF">OTI717_LOCUS6748</name>
</gene>
<dbReference type="GO" id="GO:0005509">
    <property type="term" value="F:calcium ion binding"/>
    <property type="evidence" value="ECO:0007669"/>
    <property type="project" value="UniProtKB-UniRule"/>
</dbReference>
<dbReference type="GO" id="GO:0007156">
    <property type="term" value="P:homophilic cell adhesion via plasma membrane adhesion molecules"/>
    <property type="evidence" value="ECO:0007669"/>
    <property type="project" value="InterPro"/>
</dbReference>
<dbReference type="InterPro" id="IPR002126">
    <property type="entry name" value="Cadherin-like_dom"/>
</dbReference>
<feature type="transmembrane region" description="Helical" evidence="14">
    <location>
        <begin position="783"/>
        <end position="808"/>
    </location>
</feature>
<organism evidence="16 17">
    <name type="scientific">Rotaria sordida</name>
    <dbReference type="NCBI Taxonomy" id="392033"/>
    <lineage>
        <taxon>Eukaryota</taxon>
        <taxon>Metazoa</taxon>
        <taxon>Spiralia</taxon>
        <taxon>Gnathifera</taxon>
        <taxon>Rotifera</taxon>
        <taxon>Eurotatoria</taxon>
        <taxon>Bdelloidea</taxon>
        <taxon>Philodinida</taxon>
        <taxon>Philodinidae</taxon>
        <taxon>Rotaria</taxon>
    </lineage>
</organism>
<dbReference type="Gene3D" id="2.60.40.60">
    <property type="entry name" value="Cadherins"/>
    <property type="match status" value="6"/>
</dbReference>
<evidence type="ECO:0000256" key="1">
    <source>
        <dbReference type="ARBA" id="ARBA00004251"/>
    </source>
</evidence>
<evidence type="ECO:0000259" key="15">
    <source>
        <dbReference type="PROSITE" id="PS50268"/>
    </source>
</evidence>
<evidence type="ECO:0000256" key="12">
    <source>
        <dbReference type="PROSITE-ProRule" id="PRU00043"/>
    </source>
</evidence>
<keyword evidence="4" id="KW-0479">Metal-binding</keyword>
<dbReference type="Pfam" id="PF00028">
    <property type="entry name" value="Cadherin"/>
    <property type="match status" value="4"/>
</dbReference>
<dbReference type="PANTHER" id="PTHR24025">
    <property type="entry name" value="DESMOGLEIN FAMILY MEMBER"/>
    <property type="match status" value="1"/>
</dbReference>
<evidence type="ECO:0000256" key="5">
    <source>
        <dbReference type="ARBA" id="ARBA00022729"/>
    </source>
</evidence>
<evidence type="ECO:0000256" key="7">
    <source>
        <dbReference type="ARBA" id="ARBA00022837"/>
    </source>
</evidence>
<evidence type="ECO:0000256" key="10">
    <source>
        <dbReference type="ARBA" id="ARBA00023136"/>
    </source>
</evidence>
<feature type="domain" description="Cadherin" evidence="15">
    <location>
        <begin position="248"/>
        <end position="350"/>
    </location>
</feature>
<keyword evidence="3 14" id="KW-0812">Transmembrane</keyword>
<evidence type="ECO:0000256" key="4">
    <source>
        <dbReference type="ARBA" id="ARBA00022723"/>
    </source>
</evidence>
<feature type="domain" description="Cadherin" evidence="15">
    <location>
        <begin position="465"/>
        <end position="567"/>
    </location>
</feature>
<evidence type="ECO:0000256" key="3">
    <source>
        <dbReference type="ARBA" id="ARBA00022692"/>
    </source>
</evidence>
<reference evidence="16" key="1">
    <citation type="submission" date="2021-02" db="EMBL/GenBank/DDBJ databases">
        <authorList>
            <person name="Nowell W R."/>
        </authorList>
    </citation>
    <scope>NUCLEOTIDE SEQUENCE</scope>
</reference>
<evidence type="ECO:0000256" key="6">
    <source>
        <dbReference type="ARBA" id="ARBA00022737"/>
    </source>
</evidence>
<dbReference type="PANTHER" id="PTHR24025:SF31">
    <property type="entry name" value="NEURAL-CADHERIN"/>
    <property type="match status" value="1"/>
</dbReference>
<dbReference type="InterPro" id="IPR020894">
    <property type="entry name" value="Cadherin_CS"/>
</dbReference>
<dbReference type="FunFam" id="2.60.40.60:FF:000123">
    <property type="entry name" value="Protocadherin beta 4"/>
    <property type="match status" value="1"/>
</dbReference>
<evidence type="ECO:0000256" key="14">
    <source>
        <dbReference type="SAM" id="Phobius"/>
    </source>
</evidence>
<feature type="domain" description="Cadherin" evidence="15">
    <location>
        <begin position="369"/>
        <end position="465"/>
    </location>
</feature>
<dbReference type="Proteomes" id="UP000663823">
    <property type="component" value="Unassembled WGS sequence"/>
</dbReference>
<sequence length="1071" mass="124293">MNMLFSILILINFFILYSYSIVSQILSSVSIYEESPISTIVVDLRPIFQKLNVHTNQASLLHSQSSQPFEYNNGYIRLKSRLDREDYVQKRLCIGGNIYECNFTLTLTVNLNQTPYNYILSQPISCYDINDMIPKFSQIESKIFMAENVPIGHRIPLEIAIDLDSLYYGIDYYRLEILNNNQQYQFSIIYDNHSRELELIVKEKLDRELNEKYLFKLMAIDRGQPPNIGIQTLTIEILDINDCRPRFESSIYNITIAENTIPEYLLQIHAIDDDIGSNAELIYILENNYDNLFYLDNRTGILRLNQILDYELYKIYQLNVQVYDNGINPLSDTCIIYIYVLDQNDHAPSIQMKFNPIFEHNHDGNMAYVKESFDINLPLAFVNVYDQDSDDRGKAQLTIEPHHLFYVEIIRLNYYAIKSLHKFDRETISYYKIELRARDFGQPSLRRSMTFELNITDINDQIPQFKTNYTFDLIENNRIPTIIGQIHAYDYDQGINGQITYTINPKSLYFFITSNDGIISTNTTFDYEIKRIYKFQVCARDHGEPSLESYVNIQINIININEYSPKFEKDNYEFSIYENRTIKYIGQVKAYDQDYKDIISYTLGNYEDLFFIDYDGKISTKFIFDRELQDEYKLTIIATDNSTFGSTIVTIKILDINDNPPVFIWPESNEIQHILSDDHSKYIDINNPLAQFITDIIIQDDDLDKNSLFNLTILNNNEFFYIGLNNSLWLKNSSILPGIYEIEFQIKNYEFEIKKILNIIIINKRNLLRLNLFNNINKTFKKFSMLITIILIFFIISFIIIFIIYYLCIRKNVEKKLYGSRLIVNDEDKSKQNSPQTKSTTVILPSIHNNDYNIITKQRKNSQIPSGNSPSIMDAEFSSSLLSSPFNGTSSSSTSDLDRSHSNNNNHQNLPSSTVSALTTLTRKSARRQQTKNVSFQTTSINPTNNVFNDLFQNTSSTFSTLPKQIKHDISITNINQNLPILTNLPQNQSNNFPTLQTILNQATKDIQTKLQQPQPPPLLNGIILLDKMLTKSSITNDEKKHKISPSSSSSISNSGWYNVTSNCQTRASIV</sequence>
<keyword evidence="6" id="KW-0677">Repeat</keyword>
<comment type="caution">
    <text evidence="16">The sequence shown here is derived from an EMBL/GenBank/DDBJ whole genome shotgun (WGS) entry which is preliminary data.</text>
</comment>
<dbReference type="SMART" id="SM00112">
    <property type="entry name" value="CA"/>
    <property type="match status" value="5"/>
</dbReference>
<dbReference type="GO" id="GO:0005886">
    <property type="term" value="C:plasma membrane"/>
    <property type="evidence" value="ECO:0007669"/>
    <property type="project" value="UniProtKB-SubCell"/>
</dbReference>
<comment type="subcellular location">
    <subcellularLocation>
        <location evidence="1">Cell membrane</location>
        <topology evidence="1">Single-pass type I membrane protein</topology>
    </subcellularLocation>
</comment>
<name>A0A818N367_9BILA</name>
<keyword evidence="11" id="KW-0325">Glycoprotein</keyword>
<evidence type="ECO:0000256" key="9">
    <source>
        <dbReference type="ARBA" id="ARBA00022989"/>
    </source>
</evidence>
<accession>A0A818N367</accession>
<protein>
    <recommendedName>
        <fullName evidence="15">Cadherin domain-containing protein</fullName>
    </recommendedName>
</protein>
<keyword evidence="2" id="KW-1003">Cell membrane</keyword>
<evidence type="ECO:0000313" key="17">
    <source>
        <dbReference type="Proteomes" id="UP000663823"/>
    </source>
</evidence>
<evidence type="ECO:0000256" key="2">
    <source>
        <dbReference type="ARBA" id="ARBA00022475"/>
    </source>
</evidence>
<feature type="domain" description="Cadherin" evidence="15">
    <location>
        <begin position="137"/>
        <end position="247"/>
    </location>
</feature>
<keyword evidence="9 14" id="KW-1133">Transmembrane helix</keyword>
<dbReference type="AlphaFoldDB" id="A0A818N367"/>
<feature type="domain" description="Cadherin" evidence="15">
    <location>
        <begin position="568"/>
        <end position="663"/>
    </location>
</feature>
<evidence type="ECO:0000256" key="11">
    <source>
        <dbReference type="ARBA" id="ARBA00023180"/>
    </source>
</evidence>
<dbReference type="PROSITE" id="PS50268">
    <property type="entry name" value="CADHERIN_2"/>
    <property type="match status" value="5"/>
</dbReference>
<feature type="region of interest" description="Disordered" evidence="13">
    <location>
        <begin position="883"/>
        <end position="915"/>
    </location>
</feature>